<dbReference type="InterPro" id="IPR011814">
    <property type="entry name" value="BioC"/>
</dbReference>
<evidence type="ECO:0000256" key="2">
    <source>
        <dbReference type="ARBA" id="ARBA00004746"/>
    </source>
</evidence>
<keyword evidence="7 8" id="KW-0093">Biotin biosynthesis</keyword>
<comment type="catalytic activity">
    <reaction evidence="1 8">
        <text>malonyl-[ACP] + S-adenosyl-L-methionine = malonyl-[ACP] methyl ester + S-adenosyl-L-homocysteine</text>
        <dbReference type="Rhea" id="RHEA:17105"/>
        <dbReference type="Rhea" id="RHEA-COMP:9623"/>
        <dbReference type="Rhea" id="RHEA-COMP:9954"/>
        <dbReference type="ChEBI" id="CHEBI:57856"/>
        <dbReference type="ChEBI" id="CHEBI:59789"/>
        <dbReference type="ChEBI" id="CHEBI:78449"/>
        <dbReference type="ChEBI" id="CHEBI:78845"/>
        <dbReference type="EC" id="2.1.1.197"/>
    </reaction>
</comment>
<dbReference type="SUPFAM" id="SSF53335">
    <property type="entry name" value="S-adenosyl-L-methionine-dependent methyltransferases"/>
    <property type="match status" value="1"/>
</dbReference>
<organism evidence="10 11">
    <name type="scientific">Marinihelvus fidelis</name>
    <dbReference type="NCBI Taxonomy" id="2613842"/>
    <lineage>
        <taxon>Bacteria</taxon>
        <taxon>Pseudomonadati</taxon>
        <taxon>Pseudomonadota</taxon>
        <taxon>Gammaproteobacteria</taxon>
        <taxon>Chromatiales</taxon>
        <taxon>Wenzhouxiangellaceae</taxon>
        <taxon>Marinihelvus</taxon>
    </lineage>
</organism>
<keyword evidence="11" id="KW-1185">Reference proteome</keyword>
<evidence type="ECO:0000313" key="11">
    <source>
        <dbReference type="Proteomes" id="UP000325372"/>
    </source>
</evidence>
<evidence type="ECO:0000256" key="4">
    <source>
        <dbReference type="ARBA" id="ARBA00022603"/>
    </source>
</evidence>
<dbReference type="HAMAP" id="MF_00835">
    <property type="entry name" value="BioC"/>
    <property type="match status" value="1"/>
</dbReference>
<dbReference type="PANTHER" id="PTHR13090">
    <property type="entry name" value="ARGININE-HYDROXYLASE NDUFAF5, MITOCHONDRIAL"/>
    <property type="match status" value="1"/>
</dbReference>
<dbReference type="Pfam" id="PF08241">
    <property type="entry name" value="Methyltransf_11"/>
    <property type="match status" value="1"/>
</dbReference>
<gene>
    <name evidence="8 10" type="primary">bioC</name>
    <name evidence="10" type="ORF">F3N42_08565</name>
</gene>
<evidence type="ECO:0000313" key="10">
    <source>
        <dbReference type="EMBL" id="KAA9131365.1"/>
    </source>
</evidence>
<dbReference type="NCBIfam" id="TIGR02072">
    <property type="entry name" value="BioC"/>
    <property type="match status" value="1"/>
</dbReference>
<dbReference type="AlphaFoldDB" id="A0A5N0T8L5"/>
<dbReference type="UniPathway" id="UPA00078"/>
<keyword evidence="4 8" id="KW-0489">Methyltransferase</keyword>
<sequence>MTLTDIDKAAARRAFDRAAPHYDAHAALQQEVESRLFERLDYFQVSPERVIDLGCGTGAGAHILARRHPQAMVLALDWAPGMLAQLHRRPQGNNRPAPVCADMQALPVASRSVDLVFSSLAVQWSNHEVGLFAEVRRVLRPGGLFLFSSLGPDTLMELRQAWAEVDEGRHVHRFADMHDVGDALVSAGFRDPVMDAETLMLEYGDPIGVMRDLKGTGAVNAARDRAGGLTAPGKLRRVTDAYRRFGRDGRFPASYEVIYGAAFGPAEGQPVRQGDMEVATFSVEALKRGCDGPSGREP</sequence>
<dbReference type="Proteomes" id="UP000325372">
    <property type="component" value="Unassembled WGS sequence"/>
</dbReference>
<comment type="caution">
    <text evidence="10">The sequence shown here is derived from an EMBL/GenBank/DDBJ whole genome shotgun (WGS) entry which is preliminary data.</text>
</comment>
<evidence type="ECO:0000256" key="3">
    <source>
        <dbReference type="ARBA" id="ARBA00012327"/>
    </source>
</evidence>
<evidence type="ECO:0000256" key="1">
    <source>
        <dbReference type="ARBA" id="ARBA00000852"/>
    </source>
</evidence>
<dbReference type="RefSeq" id="WP_150864015.1">
    <property type="nucleotide sequence ID" value="NZ_VYXP01000005.1"/>
</dbReference>
<keyword evidence="6 8" id="KW-0949">S-adenosyl-L-methionine</keyword>
<dbReference type="GO" id="GO:0032259">
    <property type="term" value="P:methylation"/>
    <property type="evidence" value="ECO:0007669"/>
    <property type="project" value="UniProtKB-KW"/>
</dbReference>
<evidence type="ECO:0000256" key="6">
    <source>
        <dbReference type="ARBA" id="ARBA00022691"/>
    </source>
</evidence>
<accession>A0A5N0T8L5</accession>
<dbReference type="InterPro" id="IPR029063">
    <property type="entry name" value="SAM-dependent_MTases_sf"/>
</dbReference>
<keyword evidence="5 8" id="KW-0808">Transferase</keyword>
<comment type="function">
    <text evidence="8">Converts the free carboxyl group of a malonyl-thioester to its methyl ester by transfer of a methyl group from S-adenosyl-L-methionine (SAM). It allows to synthesize pimeloyl-ACP via the fatty acid synthetic pathway.</text>
</comment>
<dbReference type="GO" id="GO:0009102">
    <property type="term" value="P:biotin biosynthetic process"/>
    <property type="evidence" value="ECO:0007669"/>
    <property type="project" value="UniProtKB-UniRule"/>
</dbReference>
<dbReference type="InterPro" id="IPR013216">
    <property type="entry name" value="Methyltransf_11"/>
</dbReference>
<dbReference type="GO" id="GO:0102130">
    <property type="term" value="F:malonyl-CoA methyltransferase activity"/>
    <property type="evidence" value="ECO:0007669"/>
    <property type="project" value="UniProtKB-EC"/>
</dbReference>
<dbReference type="GO" id="GO:0010340">
    <property type="term" value="F:carboxyl-O-methyltransferase activity"/>
    <property type="evidence" value="ECO:0007669"/>
    <property type="project" value="UniProtKB-UniRule"/>
</dbReference>
<dbReference type="PANTHER" id="PTHR13090:SF1">
    <property type="entry name" value="ARGININE-HYDROXYLASE NDUFAF5, MITOCHONDRIAL"/>
    <property type="match status" value="1"/>
</dbReference>
<dbReference type="EC" id="2.1.1.197" evidence="3 8"/>
<evidence type="ECO:0000256" key="5">
    <source>
        <dbReference type="ARBA" id="ARBA00022679"/>
    </source>
</evidence>
<dbReference type="CDD" id="cd02440">
    <property type="entry name" value="AdoMet_MTases"/>
    <property type="match status" value="1"/>
</dbReference>
<reference evidence="10 11" key="1">
    <citation type="submission" date="2019-09" db="EMBL/GenBank/DDBJ databases">
        <title>Wenzhouxiangella sp. Genome sequencing and assembly.</title>
        <authorList>
            <person name="Zhang R."/>
        </authorList>
    </citation>
    <scope>NUCLEOTIDE SEQUENCE [LARGE SCALE GENOMIC DNA]</scope>
    <source>
        <strain evidence="10 11">W260</strain>
    </source>
</reference>
<protein>
    <recommendedName>
        <fullName evidence="3 8">Malonyl-[acyl-carrier protein] O-methyltransferase</fullName>
        <shortName evidence="8">Malonyl-ACP O-methyltransferase</shortName>
        <ecNumber evidence="3 8">2.1.1.197</ecNumber>
    </recommendedName>
    <alternativeName>
        <fullName evidence="8">Biotin synthesis protein BioC</fullName>
    </alternativeName>
</protein>
<dbReference type="GO" id="GO:0008757">
    <property type="term" value="F:S-adenosylmethionine-dependent methyltransferase activity"/>
    <property type="evidence" value="ECO:0007669"/>
    <property type="project" value="InterPro"/>
</dbReference>
<dbReference type="InterPro" id="IPR050602">
    <property type="entry name" value="Malonyl-ACP_OMT"/>
</dbReference>
<feature type="domain" description="Methyltransferase type 11" evidence="9">
    <location>
        <begin position="52"/>
        <end position="147"/>
    </location>
</feature>
<evidence type="ECO:0000256" key="7">
    <source>
        <dbReference type="ARBA" id="ARBA00022756"/>
    </source>
</evidence>
<comment type="similarity">
    <text evidence="8">Belongs to the methyltransferase superfamily.</text>
</comment>
<comment type="pathway">
    <text evidence="2 8">Cofactor biosynthesis; biotin biosynthesis.</text>
</comment>
<dbReference type="EMBL" id="VYXP01000005">
    <property type="protein sequence ID" value="KAA9131365.1"/>
    <property type="molecule type" value="Genomic_DNA"/>
</dbReference>
<name>A0A5N0T8L5_9GAMM</name>
<proteinExistence type="inferred from homology"/>
<dbReference type="Gene3D" id="3.40.50.150">
    <property type="entry name" value="Vaccinia Virus protein VP39"/>
    <property type="match status" value="1"/>
</dbReference>
<evidence type="ECO:0000256" key="8">
    <source>
        <dbReference type="HAMAP-Rule" id="MF_00835"/>
    </source>
</evidence>
<evidence type="ECO:0000259" key="9">
    <source>
        <dbReference type="Pfam" id="PF08241"/>
    </source>
</evidence>